<feature type="region of interest" description="Disordered" evidence="1">
    <location>
        <begin position="48"/>
        <end position="77"/>
    </location>
</feature>
<evidence type="ECO:0000256" key="1">
    <source>
        <dbReference type="SAM" id="MobiDB-lite"/>
    </source>
</evidence>
<accession>Q9XE72</accession>
<feature type="compositionally biased region" description="Gly residues" evidence="1">
    <location>
        <begin position="62"/>
        <end position="77"/>
    </location>
</feature>
<sequence>MCGGVSVAERLKATTLAALLSVSLLLSPPPISLLSTPLAPLSLLRSSLSPTTGDHGGQRLNGRGGPAAGNQGGHGGAGMGGQLAKVAQISCLAATV</sequence>
<dbReference type="EMBL" id="AF061282">
    <property type="protein sequence ID" value="AAD22168.1"/>
    <property type="molecule type" value="Genomic_DNA"/>
</dbReference>
<protein>
    <submittedName>
        <fullName evidence="2">Uncharacterized protein</fullName>
    </submittedName>
</protein>
<evidence type="ECO:0000313" key="2">
    <source>
        <dbReference type="EMBL" id="AAD22168.1"/>
    </source>
</evidence>
<proteinExistence type="predicted"/>
<organism evidence="2">
    <name type="scientific">Sorghum bicolor</name>
    <name type="common">Sorghum</name>
    <name type="synonym">Sorghum vulgare</name>
    <dbReference type="NCBI Taxonomy" id="4558"/>
    <lineage>
        <taxon>Eukaryota</taxon>
        <taxon>Viridiplantae</taxon>
        <taxon>Streptophyta</taxon>
        <taxon>Embryophyta</taxon>
        <taxon>Tracheophyta</taxon>
        <taxon>Spermatophyta</taxon>
        <taxon>Magnoliopsida</taxon>
        <taxon>Liliopsida</taxon>
        <taxon>Poales</taxon>
        <taxon>Poaceae</taxon>
        <taxon>PACMAD clade</taxon>
        <taxon>Panicoideae</taxon>
        <taxon>Andropogonodae</taxon>
        <taxon>Andropogoneae</taxon>
        <taxon>Sorghinae</taxon>
        <taxon>Sorghum</taxon>
    </lineage>
</organism>
<name>Q9XE72_SORBI</name>
<dbReference type="AlphaFoldDB" id="Q9XE72"/>
<reference evidence="2" key="1">
    <citation type="submission" date="1999-03" db="EMBL/GenBank/DDBJ databases">
        <title>Microsynteny analysis of 22-kDa zein cluster in maize and sorghum.</title>
        <authorList>
            <person name="Llaca V."/>
            <person name="Lou A."/>
            <person name="Messing J.W."/>
        </authorList>
    </citation>
    <scope>NUCLEOTIDE SEQUENCE</scope>
</reference>